<dbReference type="SUPFAM" id="SSF54001">
    <property type="entry name" value="Cysteine proteinases"/>
    <property type="match status" value="1"/>
</dbReference>
<name>U1LZG5_9BACL</name>
<dbReference type="AlphaFoldDB" id="U1LZG5"/>
<accession>U1LZG5</accession>
<dbReference type="SMART" id="SM00460">
    <property type="entry name" value="TGc"/>
    <property type="match status" value="1"/>
</dbReference>
<dbReference type="PANTHER" id="PTHR46333">
    <property type="entry name" value="CYTOKINESIS PROTEIN 3"/>
    <property type="match status" value="1"/>
</dbReference>
<dbReference type="InterPro" id="IPR052557">
    <property type="entry name" value="CAP/Cytokinesis_protein"/>
</dbReference>
<protein>
    <recommendedName>
        <fullName evidence="1">Transglutaminase-like domain-containing protein</fullName>
    </recommendedName>
</protein>
<dbReference type="Gene3D" id="3.10.620.30">
    <property type="match status" value="1"/>
</dbReference>
<keyword evidence="3" id="KW-1185">Reference proteome</keyword>
<evidence type="ECO:0000313" key="3">
    <source>
        <dbReference type="Proteomes" id="UP000016464"/>
    </source>
</evidence>
<dbReference type="PANTHER" id="PTHR46333:SF2">
    <property type="entry name" value="CYTOKINESIS PROTEIN 3"/>
    <property type="match status" value="1"/>
</dbReference>
<sequence length="394" mass="44655">MVKMMMYMLIIGLSGGVAVLLFRTGRVARLVHRALRRKLRIIQDELKQAKHHPARQFELLDPVYRKVVFQVHPRVKMNRTDLEQLVSDELNRLIKSKRSAILSSVTVIGRSALGLMMLSVSLVGGYAAYHEAQMLDWPGSTQVASSSATILDETFELPAQVASSEELGQALAYHMSQFDETFSISYIGKSRDFEQTMDEAWDWLEANHIYVFRLSRGGETEYRDHGGYVELDVKLAYDMNIEEAKQIEAKVDQVVAEMPVGLNDFETVKYINDYVVLNTAYNLDSQASPYTPYSILFNGEGVCEGYALTTFLLLEATGVEAKYISGEVQTGLHAWNLVKLDGAWYHLDTTWNDPVPNREGEVGYDYFLVSDETLGQDHEWETNNYPITAKTDFL</sequence>
<gene>
    <name evidence="2" type="ORF">M467_10715</name>
</gene>
<dbReference type="Proteomes" id="UP000016464">
    <property type="component" value="Unassembled WGS sequence"/>
</dbReference>
<dbReference type="InterPro" id="IPR038765">
    <property type="entry name" value="Papain-like_cys_pep_sf"/>
</dbReference>
<organism evidence="2 3">
    <name type="scientific">Exiguobacterium chiriqhucha RW-2</name>
    <dbReference type="NCBI Taxonomy" id="1345023"/>
    <lineage>
        <taxon>Bacteria</taxon>
        <taxon>Bacillati</taxon>
        <taxon>Bacillota</taxon>
        <taxon>Bacilli</taxon>
        <taxon>Bacillales</taxon>
        <taxon>Bacillales Family XII. Incertae Sedis</taxon>
        <taxon>Exiguobacterium</taxon>
    </lineage>
</organism>
<dbReference type="InterPro" id="IPR002931">
    <property type="entry name" value="Transglutaminase-like"/>
</dbReference>
<dbReference type="Pfam" id="PF01841">
    <property type="entry name" value="Transglut_core"/>
    <property type="match status" value="1"/>
</dbReference>
<reference evidence="2 3" key="1">
    <citation type="journal article" date="2013" name="Genome Announc.">
        <title>Draft Genome Sequence of Exiguobacterium pavilionensis Strain RW-2, with Wide Thermal, Salinity, and pH Tolerance, Isolated from Modern Freshwater Microbialites.</title>
        <authorList>
            <person name="White R.A.III."/>
            <person name="Grassa C.J."/>
            <person name="Suttle C.A."/>
        </authorList>
    </citation>
    <scope>NUCLEOTIDE SEQUENCE [LARGE SCALE GENOMIC DNA]</scope>
    <source>
        <strain evidence="2 3">RW-2</strain>
    </source>
</reference>
<dbReference type="eggNOG" id="COG5279">
    <property type="taxonomic scope" value="Bacteria"/>
</dbReference>
<dbReference type="GO" id="GO:0005737">
    <property type="term" value="C:cytoplasm"/>
    <property type="evidence" value="ECO:0007669"/>
    <property type="project" value="TreeGrafter"/>
</dbReference>
<comment type="caution">
    <text evidence="2">The sequence shown here is derived from an EMBL/GenBank/DDBJ whole genome shotgun (WGS) entry which is preliminary data.</text>
</comment>
<evidence type="ECO:0000259" key="1">
    <source>
        <dbReference type="SMART" id="SM00460"/>
    </source>
</evidence>
<feature type="domain" description="Transglutaminase-like" evidence="1">
    <location>
        <begin position="295"/>
        <end position="351"/>
    </location>
</feature>
<evidence type="ECO:0000313" key="2">
    <source>
        <dbReference type="EMBL" id="ERG67752.1"/>
    </source>
</evidence>
<dbReference type="EMBL" id="ATCL01000014">
    <property type="protein sequence ID" value="ERG67752.1"/>
    <property type="molecule type" value="Genomic_DNA"/>
</dbReference>
<dbReference type="PATRIC" id="fig|1345023.5.peg.1152"/>
<proteinExistence type="predicted"/>